<evidence type="ECO:0000313" key="3">
    <source>
        <dbReference type="Proteomes" id="UP000001072"/>
    </source>
</evidence>
<dbReference type="GeneID" id="18929185"/>
<dbReference type="Proteomes" id="UP000001072">
    <property type="component" value="Unassembled WGS sequence"/>
</dbReference>
<evidence type="ECO:0000256" key="1">
    <source>
        <dbReference type="SAM" id="SignalP"/>
    </source>
</evidence>
<dbReference type="KEGG" id="mlr:MELLADRAFT_58425"/>
<dbReference type="VEuPathDB" id="FungiDB:MELLADRAFT_58425"/>
<reference evidence="3" key="1">
    <citation type="journal article" date="2011" name="Proc. Natl. Acad. Sci. U.S.A.">
        <title>Obligate biotrophy features unraveled by the genomic analysis of rust fungi.</title>
        <authorList>
            <person name="Duplessis S."/>
            <person name="Cuomo C.A."/>
            <person name="Lin Y.-C."/>
            <person name="Aerts A."/>
            <person name="Tisserant E."/>
            <person name="Veneault-Fourrey C."/>
            <person name="Joly D.L."/>
            <person name="Hacquard S."/>
            <person name="Amselem J."/>
            <person name="Cantarel B.L."/>
            <person name="Chiu R."/>
            <person name="Coutinho P.M."/>
            <person name="Feau N."/>
            <person name="Field M."/>
            <person name="Frey P."/>
            <person name="Gelhaye E."/>
            <person name="Goldberg J."/>
            <person name="Grabherr M.G."/>
            <person name="Kodira C.D."/>
            <person name="Kohler A."/>
            <person name="Kuees U."/>
            <person name="Lindquist E.A."/>
            <person name="Lucas S.M."/>
            <person name="Mago R."/>
            <person name="Mauceli E."/>
            <person name="Morin E."/>
            <person name="Murat C."/>
            <person name="Pangilinan J.L."/>
            <person name="Park R."/>
            <person name="Pearson M."/>
            <person name="Quesneville H."/>
            <person name="Rouhier N."/>
            <person name="Sakthikumar S."/>
            <person name="Salamov A.A."/>
            <person name="Schmutz J."/>
            <person name="Selles B."/>
            <person name="Shapiro H."/>
            <person name="Tanguay P."/>
            <person name="Tuskan G.A."/>
            <person name="Henrissat B."/>
            <person name="Van de Peer Y."/>
            <person name="Rouze P."/>
            <person name="Ellis J.G."/>
            <person name="Dodds P.N."/>
            <person name="Schein J.E."/>
            <person name="Zhong S."/>
            <person name="Hamelin R.C."/>
            <person name="Grigoriev I.V."/>
            <person name="Szabo L.J."/>
            <person name="Martin F."/>
        </authorList>
    </citation>
    <scope>NUCLEOTIDE SEQUENCE [LARGE SCALE GENOMIC DNA]</scope>
    <source>
        <strain evidence="3">98AG31 / pathotype 3-4-7</strain>
    </source>
</reference>
<dbReference type="AlphaFoldDB" id="F4R3H3"/>
<dbReference type="RefSeq" id="XP_007404106.1">
    <property type="nucleotide sequence ID" value="XM_007404044.1"/>
</dbReference>
<accession>F4R3H3</accession>
<gene>
    <name evidence="2" type="ORF">MELLADRAFT_58425</name>
</gene>
<protein>
    <submittedName>
        <fullName evidence="2">Secreted protein</fullName>
    </submittedName>
</protein>
<dbReference type="HOGENOM" id="CLU_145558_0_0_1"/>
<sequence length="170" mass="17033">MFSSSSVIRCTVLFSSVFFVASHPVPQTPYSQNGLGQYGMIGGQPGMLGVQPGLIGGQPGIIGGQPGMIGVQPGQPYINGMGGGSYPYGSSSRIAGHQGYPGFDEGYNGYRGGEGQYIPGTAGRTASNAGILGATEGGHGGFHGAGAHLSIPSTGWIMISGLAGLLTLVL</sequence>
<feature type="chain" id="PRO_5003320590" evidence="1">
    <location>
        <begin position="23"/>
        <end position="170"/>
    </location>
</feature>
<keyword evidence="1" id="KW-0732">Signal</keyword>
<evidence type="ECO:0000313" key="2">
    <source>
        <dbReference type="EMBL" id="EGG13168.1"/>
    </source>
</evidence>
<feature type="signal peptide" evidence="1">
    <location>
        <begin position="1"/>
        <end position="22"/>
    </location>
</feature>
<organism evidence="3">
    <name type="scientific">Melampsora larici-populina (strain 98AG31 / pathotype 3-4-7)</name>
    <name type="common">Poplar leaf rust fungus</name>
    <dbReference type="NCBI Taxonomy" id="747676"/>
    <lineage>
        <taxon>Eukaryota</taxon>
        <taxon>Fungi</taxon>
        <taxon>Dikarya</taxon>
        <taxon>Basidiomycota</taxon>
        <taxon>Pucciniomycotina</taxon>
        <taxon>Pucciniomycetes</taxon>
        <taxon>Pucciniales</taxon>
        <taxon>Melampsoraceae</taxon>
        <taxon>Melampsora</taxon>
    </lineage>
</organism>
<dbReference type="InParanoid" id="F4R3H3"/>
<keyword evidence="3" id="KW-1185">Reference proteome</keyword>
<name>F4R3H3_MELLP</name>
<proteinExistence type="predicted"/>
<dbReference type="EMBL" id="GL883090">
    <property type="protein sequence ID" value="EGG13168.1"/>
    <property type="molecule type" value="Genomic_DNA"/>
</dbReference>
<dbReference type="OrthoDB" id="10637643at2759"/>